<evidence type="ECO:0000259" key="2">
    <source>
        <dbReference type="PROSITE" id="PS50943"/>
    </source>
</evidence>
<dbReference type="GO" id="GO:0003677">
    <property type="term" value="F:DNA binding"/>
    <property type="evidence" value="ECO:0007669"/>
    <property type="project" value="InterPro"/>
</dbReference>
<accession>A0A1R1J919</accession>
<evidence type="ECO:0000313" key="4">
    <source>
        <dbReference type="Proteomes" id="UP000187194"/>
    </source>
</evidence>
<sequence>MRLTLGDELVPEQVKAARALLAWSQQELARKARVATSTIADFERGVRTPMANNAEAIRNALEAEGLQFVAGGVVEKSRLPSSPRTASPGGLMRWVNATDLSQWGERRDAQGAMPELLRRLIFATVGPAADVRFPSDESVQHGGWDGQCKTDIGATYVPTGNSAWEIGTQRTRISKKADDDFEKRTEDPLGHDPSQTTFVFVTPQRFPKKDDWIAKQKARGVWRDVALIDGDDLVHWLEMCPAVAQWLSIKTGRRPQGLRTLEEVWSEWIGASTIPITTDVLLAGRDEDQIAVLRWLREQPQLLSLQADDPEEAMAFLYAAISPLPEHYRLWHWSRCVVAENSDTARQLVGLGTPLSIVLSDPEPGLAQRLVDEGHHVLAAYGSSTSNHSSGMRRLRRPWKFDLKLALVQAGIEEEDAYAYAHAAGRSITVLRRLKPAAPHQQLEWAKKADPALIAAMFAGAWVGTSAQDQKVLSELADRPYEQIEEALIPLAASAGGPLVRSGELWKVVSLRDLWMQIGNRVTPTQLDRFEQTFHKVLGAVNPRFATRPKSIYYEADGEFEEQPSAATRSGLTEAMIAIAVLPEGVALASNLRGCVDRAVRKLFDKAGPSLWWSLSGDFMNLAEAAPSAFLDAVEAGLDGNDPPIMSLFRSDEGMLHPTEYLSNLLWALEILARSPDYLAKSALLLARLHDIDPGGKWNNRPFVSLRRIFVSWSPQTYATPAERLKVIDTITRQHPAVGWSLLLKLAPSFHDVTEPSAKPKWRDFTPDRREEITVQALGEASRNIGQRLLQNVGNDLGRWIQLLDRWPNFDSEWRKQATEQLTVMARGLDDPKEIEALRDQLRSLLSQHRAFSDAQWAMREDDLKPLDAVFETLQPAGTQERVRWLFRPGAATLGPNVDWNLEQADLVKKQVEAAKQLLAELPEDDLFAFASTVTMRHALGIGIANADVQSELKHALMKRGISAAEPLEAEVGLGIFQGLMMQAGTDGASWTRRLWQQAIAEGWGPEAEVRIVRGLPVERSTWEEIDHRGLTLSEAYWRSLPVYWIPREAEAGDVVERLLKWDRAVDAISWLSHHIQTKPAGHLLVAALRAATKLAQPLEGNAATMLSHNVGVILDHLDTDPSVSEQEVASLEFIYFDALRYSRRSTRTLHRALARDPEFFVYLIKLIFLPEEGSGIVETDSVDPAKAQDLASHAYNVLDEWSHVPGADDQGEIDGESLELWIKHARKLLSEAGRTTIGDQKIGEILSAAKRKAGDPWPPEPVCAAIELVRSKELERGLELGVYNRRGVTVRMPHDGGDQERALAHRYRRDAGELRFDWPRTAACLERIAEMYEADANREDIVADQRDWL</sequence>
<proteinExistence type="predicted"/>
<dbReference type="Proteomes" id="UP000187194">
    <property type="component" value="Unassembled WGS sequence"/>
</dbReference>
<dbReference type="SMART" id="SM00530">
    <property type="entry name" value="HTH_XRE"/>
    <property type="match status" value="1"/>
</dbReference>
<organism evidence="3 4">
    <name type="scientific">Burkholderia ubonensis</name>
    <dbReference type="NCBI Taxonomy" id="101571"/>
    <lineage>
        <taxon>Bacteria</taxon>
        <taxon>Pseudomonadati</taxon>
        <taxon>Pseudomonadota</taxon>
        <taxon>Betaproteobacteria</taxon>
        <taxon>Burkholderiales</taxon>
        <taxon>Burkholderiaceae</taxon>
        <taxon>Burkholderia</taxon>
        <taxon>Burkholderia cepacia complex</taxon>
    </lineage>
</organism>
<protein>
    <submittedName>
        <fullName evidence="3">XRE family transcriptional regulator</fullName>
    </submittedName>
</protein>
<dbReference type="Gene3D" id="1.10.260.40">
    <property type="entry name" value="lambda repressor-like DNA-binding domains"/>
    <property type="match status" value="1"/>
</dbReference>
<gene>
    <name evidence="3" type="ORF">BW685_20265</name>
</gene>
<dbReference type="EMBL" id="MTJZ01000024">
    <property type="protein sequence ID" value="OMG71638.1"/>
    <property type="molecule type" value="Genomic_DNA"/>
</dbReference>
<name>A0A1R1J919_9BURK</name>
<evidence type="ECO:0000256" key="1">
    <source>
        <dbReference type="SAM" id="MobiDB-lite"/>
    </source>
</evidence>
<dbReference type="SUPFAM" id="SSF47413">
    <property type="entry name" value="lambda repressor-like DNA-binding domains"/>
    <property type="match status" value="1"/>
</dbReference>
<dbReference type="CDD" id="cd00093">
    <property type="entry name" value="HTH_XRE"/>
    <property type="match status" value="1"/>
</dbReference>
<dbReference type="Pfam" id="PF01381">
    <property type="entry name" value="HTH_3"/>
    <property type="match status" value="1"/>
</dbReference>
<dbReference type="InterPro" id="IPR001387">
    <property type="entry name" value="Cro/C1-type_HTH"/>
</dbReference>
<feature type="compositionally biased region" description="Basic and acidic residues" evidence="1">
    <location>
        <begin position="175"/>
        <end position="190"/>
    </location>
</feature>
<dbReference type="PROSITE" id="PS50943">
    <property type="entry name" value="HTH_CROC1"/>
    <property type="match status" value="1"/>
</dbReference>
<dbReference type="InterPro" id="IPR010982">
    <property type="entry name" value="Lambda_DNA-bd_dom_sf"/>
</dbReference>
<evidence type="ECO:0000313" key="3">
    <source>
        <dbReference type="EMBL" id="OMG71638.1"/>
    </source>
</evidence>
<feature type="region of interest" description="Disordered" evidence="1">
    <location>
        <begin position="175"/>
        <end position="196"/>
    </location>
</feature>
<comment type="caution">
    <text evidence="3">The sequence shown here is derived from an EMBL/GenBank/DDBJ whole genome shotgun (WGS) entry which is preliminary data.</text>
</comment>
<reference evidence="3 4" key="1">
    <citation type="submission" date="2017-01" db="EMBL/GenBank/DDBJ databases">
        <title>Phylogeographic, genomic and meropenem susceptibility analysis of Burkholderia ubonensis.</title>
        <authorList>
            <person name="Price E.P."/>
            <person name="Sarovich D.S."/>
            <person name="Webb J.R."/>
            <person name="Hall C.M."/>
            <person name="Sahl J.W."/>
            <person name="Kaestli M."/>
            <person name="Mayo M."/>
            <person name="Harrington G."/>
            <person name="Baker A.L."/>
            <person name="Sidak-Loftis L.C."/>
            <person name="Lummis M."/>
            <person name="Schupp J.M."/>
            <person name="Gillece J.D."/>
            <person name="Tuanyok A."/>
            <person name="Warner J."/>
            <person name="Busch J.D."/>
            <person name="Keim P."/>
            <person name="Currie B.J."/>
            <person name="Wagner D.M."/>
        </authorList>
    </citation>
    <scope>NUCLEOTIDE SEQUENCE [LARGE SCALE GENOMIC DNA]</scope>
    <source>
        <strain evidence="3 4">A21</strain>
    </source>
</reference>
<feature type="domain" description="HTH cro/C1-type" evidence="2">
    <location>
        <begin position="14"/>
        <end position="68"/>
    </location>
</feature>